<keyword evidence="1" id="KW-0812">Transmembrane</keyword>
<evidence type="ECO:0000256" key="2">
    <source>
        <dbReference type="SAM" id="SignalP"/>
    </source>
</evidence>
<dbReference type="HOGENOM" id="CLU_1864421_0_0_1"/>
<reference evidence="3" key="2">
    <citation type="journal article" date="2008" name="Genome Biol.">
        <title>Improved genome assembly and evidence-based global gene model set for the chordate Ciona intestinalis: new insight into intron and operon populations.</title>
        <authorList>
            <person name="Satou Y."/>
            <person name="Mineta K."/>
            <person name="Ogasawara M."/>
            <person name="Sasakura Y."/>
            <person name="Shoguchi E."/>
            <person name="Ueno K."/>
            <person name="Yamada L."/>
            <person name="Matsumoto J."/>
            <person name="Wasserscheid J."/>
            <person name="Dewar K."/>
            <person name="Wiley G.B."/>
            <person name="Macmil S.L."/>
            <person name="Roe B.A."/>
            <person name="Zeller R.W."/>
            <person name="Hastings K.E."/>
            <person name="Lemaire P."/>
            <person name="Lindquist E."/>
            <person name="Endo T."/>
            <person name="Hotta K."/>
            <person name="Inaba K."/>
        </authorList>
    </citation>
    <scope>NUCLEOTIDE SEQUENCE [LARGE SCALE GENOMIC DNA]</scope>
    <source>
        <strain evidence="3">wild type</strain>
    </source>
</reference>
<name>F7BGJ1_CIOIN</name>
<dbReference type="Ensembl" id="ENSCINT00000014690.3">
    <property type="protein sequence ID" value="ENSCINP00000014690.3"/>
    <property type="gene ID" value="ENSCING00000007152.3"/>
</dbReference>
<feature type="chain" id="PRO_5014090683" description="Syndecan/Neurexin domain-containing protein" evidence="2">
    <location>
        <begin position="21"/>
        <end position="137"/>
    </location>
</feature>
<dbReference type="EMBL" id="EAAA01001611">
    <property type="status" value="NOT_ANNOTATED_CDS"/>
    <property type="molecule type" value="Genomic_DNA"/>
</dbReference>
<organism evidence="3 4">
    <name type="scientific">Ciona intestinalis</name>
    <name type="common">Transparent sea squirt</name>
    <name type="synonym">Ascidia intestinalis</name>
    <dbReference type="NCBI Taxonomy" id="7719"/>
    <lineage>
        <taxon>Eukaryota</taxon>
        <taxon>Metazoa</taxon>
        <taxon>Chordata</taxon>
        <taxon>Tunicata</taxon>
        <taxon>Ascidiacea</taxon>
        <taxon>Phlebobranchia</taxon>
        <taxon>Cionidae</taxon>
        <taxon>Ciona</taxon>
    </lineage>
</organism>
<dbReference type="Proteomes" id="UP000008144">
    <property type="component" value="Chromosome 3"/>
</dbReference>
<keyword evidence="4" id="KW-1185">Reference proteome</keyword>
<feature type="transmembrane region" description="Helical" evidence="1">
    <location>
        <begin position="72"/>
        <end position="94"/>
    </location>
</feature>
<dbReference type="InParanoid" id="F7BGJ1"/>
<evidence type="ECO:0000256" key="1">
    <source>
        <dbReference type="SAM" id="Phobius"/>
    </source>
</evidence>
<keyword evidence="2" id="KW-0732">Signal</keyword>
<keyword evidence="1" id="KW-0472">Membrane</keyword>
<proteinExistence type="predicted"/>
<reference evidence="3" key="3">
    <citation type="submission" date="2025-08" db="UniProtKB">
        <authorList>
            <consortium name="Ensembl"/>
        </authorList>
    </citation>
    <scope>IDENTIFICATION</scope>
</reference>
<reference evidence="4" key="1">
    <citation type="journal article" date="2002" name="Science">
        <title>The draft genome of Ciona intestinalis: insights into chordate and vertebrate origins.</title>
        <authorList>
            <person name="Dehal P."/>
            <person name="Satou Y."/>
            <person name="Campbell R.K."/>
            <person name="Chapman J."/>
            <person name="Degnan B."/>
            <person name="De Tomaso A."/>
            <person name="Davidson B."/>
            <person name="Di Gregorio A."/>
            <person name="Gelpke M."/>
            <person name="Goodstein D.M."/>
            <person name="Harafuji N."/>
            <person name="Hastings K.E."/>
            <person name="Ho I."/>
            <person name="Hotta K."/>
            <person name="Huang W."/>
            <person name="Kawashima T."/>
            <person name="Lemaire P."/>
            <person name="Martinez D."/>
            <person name="Meinertzhagen I.A."/>
            <person name="Necula S."/>
            <person name="Nonaka M."/>
            <person name="Putnam N."/>
            <person name="Rash S."/>
            <person name="Saiga H."/>
            <person name="Satake M."/>
            <person name="Terry A."/>
            <person name="Yamada L."/>
            <person name="Wang H.G."/>
            <person name="Awazu S."/>
            <person name="Azumi K."/>
            <person name="Boore J."/>
            <person name="Branno M."/>
            <person name="Chin-Bow S."/>
            <person name="DeSantis R."/>
            <person name="Doyle S."/>
            <person name="Francino P."/>
            <person name="Keys D.N."/>
            <person name="Haga S."/>
            <person name="Hayashi H."/>
            <person name="Hino K."/>
            <person name="Imai K.S."/>
            <person name="Inaba K."/>
            <person name="Kano S."/>
            <person name="Kobayashi K."/>
            <person name="Kobayashi M."/>
            <person name="Lee B.I."/>
            <person name="Makabe K.W."/>
            <person name="Manohar C."/>
            <person name="Matassi G."/>
            <person name="Medina M."/>
            <person name="Mochizuki Y."/>
            <person name="Mount S."/>
            <person name="Morishita T."/>
            <person name="Miura S."/>
            <person name="Nakayama A."/>
            <person name="Nishizaka S."/>
            <person name="Nomoto H."/>
            <person name="Ohta F."/>
            <person name="Oishi K."/>
            <person name="Rigoutsos I."/>
            <person name="Sano M."/>
            <person name="Sasaki A."/>
            <person name="Sasakura Y."/>
            <person name="Shoguchi E."/>
            <person name="Shin-i T."/>
            <person name="Spagnuolo A."/>
            <person name="Stainier D."/>
            <person name="Suzuki M.M."/>
            <person name="Tassy O."/>
            <person name="Takatori N."/>
            <person name="Tokuoka M."/>
            <person name="Yagi K."/>
            <person name="Yoshizaki F."/>
            <person name="Wada S."/>
            <person name="Zhang C."/>
            <person name="Hyatt P.D."/>
            <person name="Larimer F."/>
            <person name="Detter C."/>
            <person name="Doggett N."/>
            <person name="Glavina T."/>
            <person name="Hawkins T."/>
            <person name="Richardson P."/>
            <person name="Lucas S."/>
            <person name="Kohara Y."/>
            <person name="Levine M."/>
            <person name="Satoh N."/>
            <person name="Rokhsar D.S."/>
        </authorList>
    </citation>
    <scope>NUCLEOTIDE SEQUENCE [LARGE SCALE GENOMIC DNA]</scope>
</reference>
<dbReference type="AlphaFoldDB" id="F7BGJ1"/>
<evidence type="ECO:0000313" key="4">
    <source>
        <dbReference type="Proteomes" id="UP000008144"/>
    </source>
</evidence>
<evidence type="ECO:0008006" key="5">
    <source>
        <dbReference type="Google" id="ProtNLM"/>
    </source>
</evidence>
<protein>
    <recommendedName>
        <fullName evidence="5">Syndecan/Neurexin domain-containing protein</fullName>
    </recommendedName>
</protein>
<evidence type="ECO:0000313" key="3">
    <source>
        <dbReference type="Ensembl" id="ENSCINP00000014690.3"/>
    </source>
</evidence>
<feature type="signal peptide" evidence="2">
    <location>
        <begin position="1"/>
        <end position="20"/>
    </location>
</feature>
<accession>F7BGJ1</accession>
<sequence length="137" mass="14886">MEHLVFILAGCSLMFVMCGGDKTNKEVETTLSYNSTTDSVLEGSGPPGEILDLDITDEKTSDKQPTETSKTAVVLGTVAGVMAAAIIVAVAYVMHKRRSRQLNIAREGFETEQKSDLLRIDVEQKNDDEGFDKATTV</sequence>
<keyword evidence="1" id="KW-1133">Transmembrane helix</keyword>
<accession>A0A1W3JC94</accession>
<reference evidence="3" key="4">
    <citation type="submission" date="2025-09" db="UniProtKB">
        <authorList>
            <consortium name="Ensembl"/>
        </authorList>
    </citation>
    <scope>IDENTIFICATION</scope>
</reference>